<accession>A0A6N6MPJ2</accession>
<comment type="caution">
    <text evidence="1">The sequence shown here is derived from an EMBL/GenBank/DDBJ whole genome shotgun (WGS) entry which is preliminary data.</text>
</comment>
<sequence>MKSYFLRPMLGLSFVLVLFSCKEDTKTTTITETAIKIESQKVSDFFQNTFDEQIARSPEFQTRLGIKKNYGKWNDISPEASERDQKFYKEKLQWLEDSVNVEALSKDVLLSYKLAKQNFEKEIKNYEFRLHNYPVNQMFGAQSGKPAFLINMHRIDSLQDAEAYISRLNGFKPYFEQLIENLKAREAIGVMPPTFVYDKVIQDSENILVGQPFDQTETKSALLEDFTSKIDKLDLDDSIKSQLKTQANESLLNAVKPAYAALIDFMSAQKERSNTDAGAWKFPNGEAFYKNALTNTTTTQLTADEIHNIGLAEVDRIHKEMNAIREKVGFEGDLKAFFEFMKTDKQFYYADDKNGKAAYLDKAVQIIDSMKTRLDEIFITKPKADIIVKAVEPFREKSAGKAFYNRPAADGSRPGIYYANLYDMASMPTYQMEALAYHEGIPGHHMQLAIQQELENVPMFRKFGSYTAYTEGWGLYSEFTPKEMGFYADPYSDFGRLAMELWRACRLVVDTGIHAKKWTREEGIKYYTDNTPNAELDAIKMVERHIVMPSQATAYKIGMMKILELREKAKNTLKDDFDIREFHEVVISHGAIPLNVLEDFVDEYIGSKQNEIK</sequence>
<dbReference type="Proteomes" id="UP000441333">
    <property type="component" value="Unassembled WGS sequence"/>
</dbReference>
<dbReference type="AlphaFoldDB" id="A0A6N6MPJ2"/>
<dbReference type="Pfam" id="PF05960">
    <property type="entry name" value="DUF885"/>
    <property type="match status" value="1"/>
</dbReference>
<dbReference type="PROSITE" id="PS51257">
    <property type="entry name" value="PROKAR_LIPOPROTEIN"/>
    <property type="match status" value="1"/>
</dbReference>
<protein>
    <submittedName>
        <fullName evidence="1">DUF885 domain-containing protein</fullName>
    </submittedName>
</protein>
<gene>
    <name evidence="1" type="ORF">F6U93_00385</name>
</gene>
<dbReference type="EMBL" id="WAAT01000001">
    <property type="protein sequence ID" value="KAB1071954.1"/>
    <property type="molecule type" value="Genomic_DNA"/>
</dbReference>
<organism evidence="1 2">
    <name type="scientific">Pseudotamlana haliotis</name>
    <dbReference type="NCBI Taxonomy" id="2614804"/>
    <lineage>
        <taxon>Bacteria</taxon>
        <taxon>Pseudomonadati</taxon>
        <taxon>Bacteroidota</taxon>
        <taxon>Flavobacteriia</taxon>
        <taxon>Flavobacteriales</taxon>
        <taxon>Flavobacteriaceae</taxon>
        <taxon>Pseudotamlana</taxon>
    </lineage>
</organism>
<name>A0A6N6MPJ2_9FLAO</name>
<evidence type="ECO:0000313" key="1">
    <source>
        <dbReference type="EMBL" id="KAB1071954.1"/>
    </source>
</evidence>
<evidence type="ECO:0000313" key="2">
    <source>
        <dbReference type="Proteomes" id="UP000441333"/>
    </source>
</evidence>
<proteinExistence type="predicted"/>
<reference evidence="1 2" key="1">
    <citation type="submission" date="2019-09" db="EMBL/GenBank/DDBJ databases">
        <authorList>
            <person name="Cao W.R."/>
        </authorList>
    </citation>
    <scope>NUCLEOTIDE SEQUENCE [LARGE SCALE GENOMIC DNA]</scope>
    <source>
        <strain evidence="1 2">B1N29</strain>
    </source>
</reference>
<dbReference type="InterPro" id="IPR010281">
    <property type="entry name" value="DUF885"/>
</dbReference>
<keyword evidence="2" id="KW-1185">Reference proteome</keyword>
<dbReference type="PANTHER" id="PTHR33361">
    <property type="entry name" value="GLR0591 PROTEIN"/>
    <property type="match status" value="1"/>
</dbReference>
<dbReference type="PANTHER" id="PTHR33361:SF16">
    <property type="entry name" value="DUF885 DOMAIN-CONTAINING PROTEIN"/>
    <property type="match status" value="1"/>
</dbReference>